<dbReference type="Proteomes" id="UP000289738">
    <property type="component" value="Chromosome B02"/>
</dbReference>
<evidence type="ECO:0000259" key="7">
    <source>
        <dbReference type="Pfam" id="PF02721"/>
    </source>
</evidence>
<feature type="region of interest" description="Disordered" evidence="6">
    <location>
        <begin position="678"/>
        <end position="697"/>
    </location>
</feature>
<protein>
    <recommendedName>
        <fullName evidence="11">Replication factor A C-terminal domain-containing protein</fullName>
    </recommendedName>
</protein>
<feature type="domain" description="Replication factor A C-terminal" evidence="8">
    <location>
        <begin position="468"/>
        <end position="597"/>
    </location>
</feature>
<dbReference type="PANTHER" id="PTHR47165">
    <property type="entry name" value="OS03G0429900 PROTEIN"/>
    <property type="match status" value="1"/>
</dbReference>
<evidence type="ECO:0000256" key="4">
    <source>
        <dbReference type="ARBA" id="ARBA00022833"/>
    </source>
</evidence>
<keyword evidence="2" id="KW-0479">Metal-binding</keyword>
<evidence type="ECO:0000259" key="8">
    <source>
        <dbReference type="Pfam" id="PF08646"/>
    </source>
</evidence>
<dbReference type="EMBL" id="SDMP01000012">
    <property type="protein sequence ID" value="RYR24413.1"/>
    <property type="molecule type" value="Genomic_DNA"/>
</dbReference>
<name>A0A445AD93_ARAHY</name>
<keyword evidence="5" id="KW-0238">DNA-binding</keyword>
<gene>
    <name evidence="9" type="ORF">Ahy_B02g057913</name>
</gene>
<dbReference type="AlphaFoldDB" id="A0A445AD93"/>
<evidence type="ECO:0000256" key="1">
    <source>
        <dbReference type="ARBA" id="ARBA00005690"/>
    </source>
</evidence>
<comment type="similarity">
    <text evidence="1">Belongs to the replication factor A protein 1 family.</text>
</comment>
<reference evidence="9 10" key="1">
    <citation type="submission" date="2019-01" db="EMBL/GenBank/DDBJ databases">
        <title>Sequencing of cultivated peanut Arachis hypogaea provides insights into genome evolution and oil improvement.</title>
        <authorList>
            <person name="Chen X."/>
        </authorList>
    </citation>
    <scope>NUCLEOTIDE SEQUENCE [LARGE SCALE GENOMIC DNA]</scope>
    <source>
        <strain evidence="10">cv. Fuhuasheng</strain>
        <tissue evidence="9">Leaves</tissue>
    </source>
</reference>
<dbReference type="GO" id="GO:0008270">
    <property type="term" value="F:zinc ion binding"/>
    <property type="evidence" value="ECO:0007669"/>
    <property type="project" value="UniProtKB-KW"/>
</dbReference>
<dbReference type="InterPro" id="IPR047192">
    <property type="entry name" value="Euk_RPA1_DBD_C"/>
</dbReference>
<dbReference type="InterPro" id="IPR036457">
    <property type="entry name" value="PPM-type-like_dom_sf"/>
</dbReference>
<dbReference type="CDD" id="cd04476">
    <property type="entry name" value="RPA1_DBD_C"/>
    <property type="match status" value="1"/>
</dbReference>
<dbReference type="PANTHER" id="PTHR47165:SF4">
    <property type="entry name" value="OS03G0429900 PROTEIN"/>
    <property type="match status" value="1"/>
</dbReference>
<sequence>MHNSSTHVSKKSMSFSSMCMLTFVWDMLSNEEVVEIVSTTPTRASAARVLVDSAAREWKLKYPTSKMDDCAVVCLFLDGKMDVESDCDEQCYSSATIQSNHSGNPVESDDGQMAEPSLHRNFTVCEYVDQQIRSTGQIPYLMSSSSLGAHTGSDSSCCSWSLCRRRLGVIISKVAMAARYDLIKCINAGPAHKVWKLKVRVIRLWTVSQFARSGMKAPIEMVVLDEEGDTIQCTVKDIFVPIFEGLLAEGNVYVVTNFGVALNTIKFKPTRHEFRIHFKRDTIVRPVQDSSVPLNGFNFVPFKTIQSESKEDGYLVDVIGQLASKGNLVEFTRDGKPSSYITIELDDLEGGQKLRVTLWQSFAFELLKYLEEHPCLTYVVILQMGKMKFYSGVMGVSNTNYNSKLFINVEFPAARDFFARVNKLDPVDGQGIMPLVCGQPVSDEEDFLRLSVYKTIAEIKEHNQDAVFVTAGTIKEVETEFGWWYKGCKKCRRGLKELDKKYFCPNCIRDYGFYEPRYIIHIRVIDHTDAASFVLFDGEAAKFLGVSAKDLRQSCVTKVFSLTVKGVEKNSCPEEINKLRDIKFIFKVQLKMRNLNSYEPYVIHVLRMTNENSLVSAFLDKYNPDTGLLSHENSELLSLFTGPYNTSKACESEPTPSPAVDEKHNSKILGAKKHIEEIGEESVSSKSKKGKWVVGED</sequence>
<dbReference type="Pfam" id="PF08646">
    <property type="entry name" value="Rep_fac-A_C"/>
    <property type="match status" value="1"/>
</dbReference>
<evidence type="ECO:0000256" key="2">
    <source>
        <dbReference type="ARBA" id="ARBA00022723"/>
    </source>
</evidence>
<dbReference type="CDD" id="cd04480">
    <property type="entry name" value="RPA1_DBD_A_like"/>
    <property type="match status" value="1"/>
</dbReference>
<keyword evidence="4" id="KW-0862">Zinc</keyword>
<comment type="caution">
    <text evidence="9">The sequence shown here is derived from an EMBL/GenBank/DDBJ whole genome shotgun (WGS) entry which is preliminary data.</text>
</comment>
<evidence type="ECO:0000256" key="6">
    <source>
        <dbReference type="SAM" id="MobiDB-lite"/>
    </source>
</evidence>
<dbReference type="Pfam" id="PF02721">
    <property type="entry name" value="DUF223"/>
    <property type="match status" value="1"/>
</dbReference>
<dbReference type="Gene3D" id="3.60.40.10">
    <property type="entry name" value="PPM-type phosphatase domain"/>
    <property type="match status" value="1"/>
</dbReference>
<dbReference type="InterPro" id="IPR012340">
    <property type="entry name" value="NA-bd_OB-fold"/>
</dbReference>
<proteinExistence type="inferred from homology"/>
<organism evidence="9 10">
    <name type="scientific">Arachis hypogaea</name>
    <name type="common">Peanut</name>
    <dbReference type="NCBI Taxonomy" id="3818"/>
    <lineage>
        <taxon>Eukaryota</taxon>
        <taxon>Viridiplantae</taxon>
        <taxon>Streptophyta</taxon>
        <taxon>Embryophyta</taxon>
        <taxon>Tracheophyta</taxon>
        <taxon>Spermatophyta</taxon>
        <taxon>Magnoliopsida</taxon>
        <taxon>eudicotyledons</taxon>
        <taxon>Gunneridae</taxon>
        <taxon>Pentapetalae</taxon>
        <taxon>rosids</taxon>
        <taxon>fabids</taxon>
        <taxon>Fabales</taxon>
        <taxon>Fabaceae</taxon>
        <taxon>Papilionoideae</taxon>
        <taxon>50 kb inversion clade</taxon>
        <taxon>dalbergioids sensu lato</taxon>
        <taxon>Dalbergieae</taxon>
        <taxon>Pterocarpus clade</taxon>
        <taxon>Arachis</taxon>
    </lineage>
</organism>
<accession>A0A445AD93</accession>
<dbReference type="InterPro" id="IPR013955">
    <property type="entry name" value="Rep_factor-A_C"/>
</dbReference>
<dbReference type="Gene3D" id="2.40.50.140">
    <property type="entry name" value="Nucleic acid-binding proteins"/>
    <property type="match status" value="3"/>
</dbReference>
<keyword evidence="3" id="KW-0863">Zinc-finger</keyword>
<evidence type="ECO:0000313" key="10">
    <source>
        <dbReference type="Proteomes" id="UP000289738"/>
    </source>
</evidence>
<dbReference type="GO" id="GO:0003677">
    <property type="term" value="F:DNA binding"/>
    <property type="evidence" value="ECO:0007669"/>
    <property type="project" value="UniProtKB-KW"/>
</dbReference>
<evidence type="ECO:0000256" key="5">
    <source>
        <dbReference type="ARBA" id="ARBA00023125"/>
    </source>
</evidence>
<keyword evidence="10" id="KW-1185">Reference proteome</keyword>
<dbReference type="SUPFAM" id="SSF50249">
    <property type="entry name" value="Nucleic acid-binding proteins"/>
    <property type="match status" value="3"/>
</dbReference>
<dbReference type="SUPFAM" id="SSF81606">
    <property type="entry name" value="PP2C-like"/>
    <property type="match status" value="1"/>
</dbReference>
<feature type="domain" description="Replication protein A 70 kDa DNA-binding subunit B/D first OB fold" evidence="7">
    <location>
        <begin position="190"/>
        <end position="286"/>
    </location>
</feature>
<evidence type="ECO:0008006" key="11">
    <source>
        <dbReference type="Google" id="ProtNLM"/>
    </source>
</evidence>
<evidence type="ECO:0000256" key="3">
    <source>
        <dbReference type="ARBA" id="ARBA00022771"/>
    </source>
</evidence>
<evidence type="ECO:0000313" key="9">
    <source>
        <dbReference type="EMBL" id="RYR24413.1"/>
    </source>
</evidence>
<dbReference type="InterPro" id="IPR003871">
    <property type="entry name" value="RFA1B/D_OB_1st"/>
</dbReference>
<dbReference type="CDD" id="cd04481">
    <property type="entry name" value="RPA1_DBD_B_like"/>
    <property type="match status" value="1"/>
</dbReference>